<evidence type="ECO:0000313" key="8">
    <source>
        <dbReference type="EMBL" id="KAF7695155.1"/>
    </source>
</evidence>
<evidence type="ECO:0000256" key="6">
    <source>
        <dbReference type="ARBA" id="ARBA00022918"/>
    </source>
</evidence>
<feature type="domain" description="Reverse transcriptase RNase H-like" evidence="7">
    <location>
        <begin position="32"/>
        <end position="131"/>
    </location>
</feature>
<evidence type="ECO:0000256" key="2">
    <source>
        <dbReference type="ARBA" id="ARBA00022695"/>
    </source>
</evidence>
<keyword evidence="6" id="KW-0695">RNA-directed DNA polymerase</keyword>
<name>A0A8T0AS02_SILME</name>
<keyword evidence="9" id="KW-1185">Reference proteome</keyword>
<accession>A0A8T0AS02</accession>
<dbReference type="PANTHER" id="PTHR37984">
    <property type="entry name" value="PROTEIN CBG26694"/>
    <property type="match status" value="1"/>
</dbReference>
<keyword evidence="3" id="KW-0540">Nuclease</keyword>
<dbReference type="PANTHER" id="PTHR37984:SF5">
    <property type="entry name" value="PROTEIN NYNRIN-LIKE"/>
    <property type="match status" value="1"/>
</dbReference>
<dbReference type="Gene3D" id="3.10.20.370">
    <property type="match status" value="1"/>
</dbReference>
<evidence type="ECO:0000259" key="7">
    <source>
        <dbReference type="Pfam" id="PF17917"/>
    </source>
</evidence>
<feature type="non-terminal residue" evidence="8">
    <location>
        <position position="1"/>
    </location>
</feature>
<keyword evidence="1" id="KW-0808">Transferase</keyword>
<reference evidence="8" key="1">
    <citation type="submission" date="2020-08" db="EMBL/GenBank/DDBJ databases">
        <title>Chromosome-level assembly of Southern catfish (Silurus meridionalis) provides insights into visual adaptation to the nocturnal and benthic lifestyles.</title>
        <authorList>
            <person name="Zhang Y."/>
            <person name="Wang D."/>
            <person name="Peng Z."/>
        </authorList>
    </citation>
    <scope>NUCLEOTIDE SEQUENCE</scope>
    <source>
        <strain evidence="8">SWU-2019-XX</strain>
        <tissue evidence="8">Muscle</tissue>
    </source>
</reference>
<gene>
    <name evidence="8" type="ORF">HF521_006878</name>
</gene>
<dbReference type="InterPro" id="IPR043502">
    <property type="entry name" value="DNA/RNA_pol_sf"/>
</dbReference>
<organism evidence="8 9">
    <name type="scientific">Silurus meridionalis</name>
    <name type="common">Southern catfish</name>
    <name type="synonym">Silurus soldatovi meridionalis</name>
    <dbReference type="NCBI Taxonomy" id="175797"/>
    <lineage>
        <taxon>Eukaryota</taxon>
        <taxon>Metazoa</taxon>
        <taxon>Chordata</taxon>
        <taxon>Craniata</taxon>
        <taxon>Vertebrata</taxon>
        <taxon>Euteleostomi</taxon>
        <taxon>Actinopterygii</taxon>
        <taxon>Neopterygii</taxon>
        <taxon>Teleostei</taxon>
        <taxon>Ostariophysi</taxon>
        <taxon>Siluriformes</taxon>
        <taxon>Siluridae</taxon>
        <taxon>Silurus</taxon>
    </lineage>
</organism>
<dbReference type="EMBL" id="JABFDY010000017">
    <property type="protein sequence ID" value="KAF7695155.1"/>
    <property type="molecule type" value="Genomic_DNA"/>
</dbReference>
<dbReference type="GO" id="GO:0016787">
    <property type="term" value="F:hydrolase activity"/>
    <property type="evidence" value="ECO:0007669"/>
    <property type="project" value="UniProtKB-KW"/>
</dbReference>
<dbReference type="InterPro" id="IPR043128">
    <property type="entry name" value="Rev_trsase/Diguanyl_cyclase"/>
</dbReference>
<proteinExistence type="predicted"/>
<dbReference type="Proteomes" id="UP000606274">
    <property type="component" value="Unassembled WGS sequence"/>
</dbReference>
<sequence length="352" mass="39976">FHWTLESQQAFDKLKELLTTAPILGYPMDSGDLVLDTDASNFGIGAVLSQQQKGEERVLAYGSRSLTPTEQNYCTTRRELLAVVEFTAHFRQYLLGRPFTVRTDHSSLQWLLRMREPEGQLARWLEKLGEYDFRVVHRPGRCHENADVLSRRPCRTNCPCNLKNQISSSPQLCHQAVQCDLDFEPVDNVPIAVPLEFCAVGVVQPAINASTSSFSGWTAEELRFAQAADADIAPIKRWIQEGERRPSWEDVSPYGPATKAYWSQWQRLYLKDGILVRRYYLNVGPEFYPQVLLPCILGKMLCAKYTRGQWVDISGWSEHCHSCRPDTIGIKCEMMFHCGVAPAPVVLQGLVH</sequence>
<dbReference type="CDD" id="cd09274">
    <property type="entry name" value="RNase_HI_RT_Ty3"/>
    <property type="match status" value="1"/>
</dbReference>
<evidence type="ECO:0000313" key="9">
    <source>
        <dbReference type="Proteomes" id="UP000606274"/>
    </source>
</evidence>
<dbReference type="FunFam" id="3.10.20.370:FF:000001">
    <property type="entry name" value="Retrovirus-related Pol polyprotein from transposon 17.6-like protein"/>
    <property type="match status" value="1"/>
</dbReference>
<keyword evidence="2" id="KW-0548">Nucleotidyltransferase</keyword>
<evidence type="ECO:0000256" key="3">
    <source>
        <dbReference type="ARBA" id="ARBA00022722"/>
    </source>
</evidence>
<dbReference type="GO" id="GO:0004519">
    <property type="term" value="F:endonuclease activity"/>
    <property type="evidence" value="ECO:0007669"/>
    <property type="project" value="UniProtKB-KW"/>
</dbReference>
<dbReference type="InterPro" id="IPR050951">
    <property type="entry name" value="Retrovirus_Pol_polyprotein"/>
</dbReference>
<comment type="caution">
    <text evidence="8">The sequence shown here is derived from an EMBL/GenBank/DDBJ whole genome shotgun (WGS) entry which is preliminary data.</text>
</comment>
<keyword evidence="5" id="KW-0378">Hydrolase</keyword>
<dbReference type="AlphaFoldDB" id="A0A8T0AS02"/>
<dbReference type="Pfam" id="PF17917">
    <property type="entry name" value="RT_RNaseH"/>
    <property type="match status" value="1"/>
</dbReference>
<dbReference type="SUPFAM" id="SSF56672">
    <property type="entry name" value="DNA/RNA polymerases"/>
    <property type="match status" value="1"/>
</dbReference>
<dbReference type="InterPro" id="IPR041373">
    <property type="entry name" value="RT_RNaseH"/>
</dbReference>
<keyword evidence="4" id="KW-0255">Endonuclease</keyword>
<protein>
    <recommendedName>
        <fullName evidence="7">Reverse transcriptase RNase H-like domain-containing protein</fullName>
    </recommendedName>
</protein>
<evidence type="ECO:0000256" key="5">
    <source>
        <dbReference type="ARBA" id="ARBA00022801"/>
    </source>
</evidence>
<dbReference type="GO" id="GO:0003964">
    <property type="term" value="F:RNA-directed DNA polymerase activity"/>
    <property type="evidence" value="ECO:0007669"/>
    <property type="project" value="UniProtKB-KW"/>
</dbReference>
<evidence type="ECO:0000256" key="4">
    <source>
        <dbReference type="ARBA" id="ARBA00022759"/>
    </source>
</evidence>
<dbReference type="Gene3D" id="3.30.70.270">
    <property type="match status" value="1"/>
</dbReference>
<evidence type="ECO:0000256" key="1">
    <source>
        <dbReference type="ARBA" id="ARBA00022679"/>
    </source>
</evidence>